<evidence type="ECO:0000256" key="1">
    <source>
        <dbReference type="SAM" id="MobiDB-lite"/>
    </source>
</evidence>
<dbReference type="NCBIfam" id="NF038175">
    <property type="entry name" value="IniB_NTERM"/>
    <property type="match status" value="1"/>
</dbReference>
<comment type="caution">
    <text evidence="2">The sequence shown here is derived from an EMBL/GenBank/DDBJ whole genome shotgun (WGS) entry which is preliminary data.</text>
</comment>
<proteinExistence type="predicted"/>
<reference evidence="2 3" key="1">
    <citation type="submission" date="2021-12" db="EMBL/GenBank/DDBJ databases">
        <title>Genome sequence of Kibdelosporangium philippinense ATCC 49844.</title>
        <authorList>
            <person name="Fedorov E.A."/>
            <person name="Omeragic M."/>
            <person name="Shalygina K.F."/>
            <person name="Maclea K.S."/>
        </authorList>
    </citation>
    <scope>NUCLEOTIDE SEQUENCE [LARGE SCALE GENOMIC DNA]</scope>
    <source>
        <strain evidence="2 3">ATCC 49844</strain>
    </source>
</reference>
<evidence type="ECO:0000313" key="2">
    <source>
        <dbReference type="EMBL" id="MCE7011904.1"/>
    </source>
</evidence>
<feature type="region of interest" description="Disordered" evidence="1">
    <location>
        <begin position="1"/>
        <end position="32"/>
    </location>
</feature>
<dbReference type="EMBL" id="JAJVCN010000005">
    <property type="protein sequence ID" value="MCE7011904.1"/>
    <property type="molecule type" value="Genomic_DNA"/>
</dbReference>
<dbReference type="RefSeq" id="WP_233734721.1">
    <property type="nucleotide sequence ID" value="NZ_JAJVCN010000005.1"/>
</dbReference>
<sequence>MVRDDAPQSTPAPAPAAEATATAPGAQAGGSAEPTTLHDFCLNLLNDADALKAFELDPQGCLDKVGLTDITPADVQDIMPLVQDLVPAAGIGTLPALNDLGGLGDVSGLELPAVPAVPSIDGLTSGITLDGEAGADGGWGILGAETPLGATGVAGNVDGTIEDGSRVGYQVAQASPLGDLGLGGELNAGLESVSANAGVFTPFGDIETGAHLIDGDAGGLAYGGVSIDGPLDKDISLTTTDGLGLHQDVVPGLSGNVTDIAGKGLSDPTAVTGALLGAVPALPAIPGLPQLPISDLPIPELPVDLPVDLPLPVSAPAAVDGLSTEGVTDLVGDVHGAVPTDVVGDLPVGGLGDLGSVTNLLPQLPVNVPDVTSVVTNVVPDVTSNLPVIGGDESGHNVLGDVVDSTGLGKVLDDGPVGDVAHNTLDLGGLL</sequence>
<accession>A0ABS8ZWF3</accession>
<name>A0ABS8ZWF3_9PSEU</name>
<gene>
    <name evidence="2" type="ORF">LWC34_55205</name>
</gene>
<organism evidence="2 3">
    <name type="scientific">Kibdelosporangium philippinense</name>
    <dbReference type="NCBI Taxonomy" id="211113"/>
    <lineage>
        <taxon>Bacteria</taxon>
        <taxon>Bacillati</taxon>
        <taxon>Actinomycetota</taxon>
        <taxon>Actinomycetes</taxon>
        <taxon>Pseudonocardiales</taxon>
        <taxon>Pseudonocardiaceae</taxon>
        <taxon>Kibdelosporangium</taxon>
    </lineage>
</organism>
<keyword evidence="3" id="KW-1185">Reference proteome</keyword>
<evidence type="ECO:0000313" key="3">
    <source>
        <dbReference type="Proteomes" id="UP001521150"/>
    </source>
</evidence>
<protein>
    <submittedName>
        <fullName evidence="2">IniB N-terminal domain-containing protein</fullName>
    </submittedName>
</protein>
<feature type="compositionally biased region" description="Low complexity" evidence="1">
    <location>
        <begin position="7"/>
        <end position="32"/>
    </location>
</feature>
<dbReference type="InterPro" id="IPR049709">
    <property type="entry name" value="IniB-like_N"/>
</dbReference>
<dbReference type="Proteomes" id="UP001521150">
    <property type="component" value="Unassembled WGS sequence"/>
</dbReference>